<dbReference type="PROSITE" id="PS51526">
    <property type="entry name" value="RFX_DBD"/>
    <property type="match status" value="1"/>
</dbReference>
<evidence type="ECO:0000256" key="1">
    <source>
        <dbReference type="ARBA" id="ARBA00023125"/>
    </source>
</evidence>
<dbReference type="InterPro" id="IPR039779">
    <property type="entry name" value="RFX-like"/>
</dbReference>
<dbReference type="EMBL" id="JAEPRE010000022">
    <property type="protein sequence ID" value="KAG2236109.1"/>
    <property type="molecule type" value="Genomic_DNA"/>
</dbReference>
<reference evidence="4" key="1">
    <citation type="submission" date="2021-01" db="EMBL/GenBank/DDBJ databases">
        <title>Metabolic potential, ecology and presence of endohyphal bacteria is reflected in genomic diversity of Mucoromycotina.</title>
        <authorList>
            <person name="Muszewska A."/>
            <person name="Okrasinska A."/>
            <person name="Steczkiewicz K."/>
            <person name="Drgas O."/>
            <person name="Orlowska M."/>
            <person name="Perlinska-Lenart U."/>
            <person name="Aleksandrzak-Piekarczyk T."/>
            <person name="Szatraj K."/>
            <person name="Zielenkiewicz U."/>
            <person name="Pilsyk S."/>
            <person name="Malc E."/>
            <person name="Mieczkowski P."/>
            <person name="Kruszewska J.S."/>
            <person name="Biernat P."/>
            <person name="Pawlowska J."/>
        </authorList>
    </citation>
    <scope>NUCLEOTIDE SEQUENCE</scope>
    <source>
        <strain evidence="4">WA0000018081</strain>
    </source>
</reference>
<keyword evidence="5" id="KW-1185">Reference proteome</keyword>
<dbReference type="InterPro" id="IPR057321">
    <property type="entry name" value="RFX1-4/6/8-like_BCD"/>
</dbReference>
<dbReference type="FunFam" id="1.10.10.10:FF:000422">
    <property type="entry name" value="DNA-binding protein RFX7"/>
    <property type="match status" value="1"/>
</dbReference>
<feature type="compositionally biased region" description="Polar residues" evidence="2">
    <location>
        <begin position="1"/>
        <end position="16"/>
    </location>
</feature>
<dbReference type="GO" id="GO:0000981">
    <property type="term" value="F:DNA-binding transcription factor activity, RNA polymerase II-specific"/>
    <property type="evidence" value="ECO:0007669"/>
    <property type="project" value="TreeGrafter"/>
</dbReference>
<protein>
    <recommendedName>
        <fullName evidence="3">RFX-type winged-helix domain-containing protein</fullName>
    </recommendedName>
</protein>
<comment type="caution">
    <text evidence="4">The sequence shown here is derived from an EMBL/GenBank/DDBJ whole genome shotgun (WGS) entry which is preliminary data.</text>
</comment>
<dbReference type="InterPro" id="IPR036390">
    <property type="entry name" value="WH_DNA-bd_sf"/>
</dbReference>
<dbReference type="Proteomes" id="UP000613177">
    <property type="component" value="Unassembled WGS sequence"/>
</dbReference>
<dbReference type="AlphaFoldDB" id="A0A8H7W2H1"/>
<accession>A0A8H7W2H1</accession>
<organism evidence="4 5">
    <name type="scientific">Thamnidium elegans</name>
    <dbReference type="NCBI Taxonomy" id="101142"/>
    <lineage>
        <taxon>Eukaryota</taxon>
        <taxon>Fungi</taxon>
        <taxon>Fungi incertae sedis</taxon>
        <taxon>Mucoromycota</taxon>
        <taxon>Mucoromycotina</taxon>
        <taxon>Mucoromycetes</taxon>
        <taxon>Mucorales</taxon>
        <taxon>Mucorineae</taxon>
        <taxon>Mucoraceae</taxon>
        <taxon>Thamnidium</taxon>
    </lineage>
</organism>
<sequence>MSLHLNQQTMATNATANIAEVNATEPTEEEETMTMSANIRGSSDSTNLELLDPSIMADRETSMHVTTWIRANYVREREHNVPRRNMFEHYKIDCTSQDLTPVNSATFGKLLRVVFPDLKTRRLGVRGQSKYHYCGIRVRTPEDVQNSPTAYSVSAASASASASASGSVPPSPSAALAPSFITSHFTSVRLNRSETDNDLLASFTLTYERHCKEIFRFISNNQLDKVRESMEIFYNGMPEQFVQLIQNTPEVTEAVWRWDCSLYDALITTFLPSINHTLPAETVITLRKYTRELREYIQSNLSRFPIPFYQKKADVARIFCAKFRRQLSLNFAAQAAAAVLSRSDHVAIMRQDWERFDFDGILDQTLWVCECDTSEIRNILRQDVYELLTSKSGIEHWMKWISHIVRRYLKTHTPTSINDANHYLARSKQILLKWTFYTSLIMKDLTLQPAGSFGSFHTLRLFLDDYILYLVEENIAQVNYTLMQQQRNETSSRVGAYFSESPIATTSDRNSK</sequence>
<evidence type="ECO:0000313" key="5">
    <source>
        <dbReference type="Proteomes" id="UP000613177"/>
    </source>
</evidence>
<dbReference type="InterPro" id="IPR036388">
    <property type="entry name" value="WH-like_DNA-bd_sf"/>
</dbReference>
<dbReference type="GO" id="GO:0000978">
    <property type="term" value="F:RNA polymerase II cis-regulatory region sequence-specific DNA binding"/>
    <property type="evidence" value="ECO:0007669"/>
    <property type="project" value="TreeGrafter"/>
</dbReference>
<evidence type="ECO:0000259" key="3">
    <source>
        <dbReference type="PROSITE" id="PS51526"/>
    </source>
</evidence>
<dbReference type="Gene3D" id="1.10.10.10">
    <property type="entry name" value="Winged helix-like DNA-binding domain superfamily/Winged helix DNA-binding domain"/>
    <property type="match status" value="1"/>
</dbReference>
<dbReference type="PANTHER" id="PTHR12619">
    <property type="entry name" value="RFX TRANSCRIPTION FACTOR FAMILY"/>
    <property type="match status" value="1"/>
</dbReference>
<dbReference type="Pfam" id="PF02257">
    <property type="entry name" value="RFX_DNA_binding"/>
    <property type="match status" value="1"/>
</dbReference>
<feature type="domain" description="RFX-type winged-helix" evidence="3">
    <location>
        <begin position="65"/>
        <end position="140"/>
    </location>
</feature>
<dbReference type="PANTHER" id="PTHR12619:SF5">
    <property type="entry name" value="TRANSCRIPTION FACTOR RFX4"/>
    <property type="match status" value="1"/>
</dbReference>
<dbReference type="SUPFAM" id="SSF46785">
    <property type="entry name" value="Winged helix' DNA-binding domain"/>
    <property type="match status" value="1"/>
</dbReference>
<dbReference type="Pfam" id="PF25340">
    <property type="entry name" value="BCD_RFX"/>
    <property type="match status" value="1"/>
</dbReference>
<evidence type="ECO:0000256" key="2">
    <source>
        <dbReference type="SAM" id="MobiDB-lite"/>
    </source>
</evidence>
<keyword evidence="1" id="KW-0238">DNA-binding</keyword>
<feature type="region of interest" description="Disordered" evidence="2">
    <location>
        <begin position="1"/>
        <end position="31"/>
    </location>
</feature>
<proteinExistence type="predicted"/>
<gene>
    <name evidence="4" type="ORF">INT48_006125</name>
</gene>
<evidence type="ECO:0000313" key="4">
    <source>
        <dbReference type="EMBL" id="KAG2236109.1"/>
    </source>
</evidence>
<dbReference type="InterPro" id="IPR003150">
    <property type="entry name" value="DNA-bd_RFX"/>
</dbReference>
<name>A0A8H7W2H1_9FUNG</name>